<dbReference type="InterPro" id="IPR043128">
    <property type="entry name" value="Rev_trsase/Diguanyl_cyclase"/>
</dbReference>
<dbReference type="NCBIfam" id="TIGR00254">
    <property type="entry name" value="GGDEF"/>
    <property type="match status" value="1"/>
</dbReference>
<dbReference type="EC" id="2.7.7.65" evidence="1"/>
<comment type="caution">
    <text evidence="5">The sequence shown here is derived from an EMBL/GenBank/DDBJ whole genome shotgun (WGS) entry which is preliminary data.</text>
</comment>
<reference evidence="5 6" key="1">
    <citation type="submission" date="2017-08" db="EMBL/GenBank/DDBJ databases">
        <title>Infants hospitalized years apart are colonized by the same room-sourced microbial strains.</title>
        <authorList>
            <person name="Brooks B."/>
            <person name="Olm M.R."/>
            <person name="Firek B.A."/>
            <person name="Baker R."/>
            <person name="Thomas B.C."/>
            <person name="Morowitz M.J."/>
            <person name="Banfield J.F."/>
        </authorList>
    </citation>
    <scope>NUCLEOTIDE SEQUENCE [LARGE SCALE GENOMIC DNA]</scope>
    <source>
        <strain evidence="5">S2_018_000_R2_101</strain>
    </source>
</reference>
<evidence type="ECO:0000256" key="3">
    <source>
        <dbReference type="SAM" id="MobiDB-lite"/>
    </source>
</evidence>
<evidence type="ECO:0000256" key="2">
    <source>
        <dbReference type="ARBA" id="ARBA00034247"/>
    </source>
</evidence>
<proteinExistence type="predicted"/>
<dbReference type="PANTHER" id="PTHR45138:SF9">
    <property type="entry name" value="DIGUANYLATE CYCLASE DGCM-RELATED"/>
    <property type="match status" value="1"/>
</dbReference>
<name>A0A2W5AC00_9SPHN</name>
<dbReference type="PROSITE" id="PS50887">
    <property type="entry name" value="GGDEF"/>
    <property type="match status" value="1"/>
</dbReference>
<feature type="region of interest" description="Disordered" evidence="3">
    <location>
        <begin position="1"/>
        <end position="25"/>
    </location>
</feature>
<gene>
    <name evidence="5" type="ORF">DI623_05470</name>
</gene>
<dbReference type="Gene3D" id="3.30.70.270">
    <property type="match status" value="1"/>
</dbReference>
<evidence type="ECO:0000313" key="5">
    <source>
        <dbReference type="EMBL" id="PZO90786.1"/>
    </source>
</evidence>
<accession>A0A2W5AC00</accession>
<comment type="catalytic activity">
    <reaction evidence="2">
        <text>2 GTP = 3',3'-c-di-GMP + 2 diphosphate</text>
        <dbReference type="Rhea" id="RHEA:24898"/>
        <dbReference type="ChEBI" id="CHEBI:33019"/>
        <dbReference type="ChEBI" id="CHEBI:37565"/>
        <dbReference type="ChEBI" id="CHEBI:58805"/>
        <dbReference type="EC" id="2.7.7.65"/>
    </reaction>
</comment>
<dbReference type="AlphaFoldDB" id="A0A2W5AC00"/>
<dbReference type="FunFam" id="3.30.70.270:FF:000001">
    <property type="entry name" value="Diguanylate cyclase domain protein"/>
    <property type="match status" value="1"/>
</dbReference>
<evidence type="ECO:0000313" key="6">
    <source>
        <dbReference type="Proteomes" id="UP000249066"/>
    </source>
</evidence>
<dbReference type="EMBL" id="QFNN01000020">
    <property type="protein sequence ID" value="PZO90786.1"/>
    <property type="molecule type" value="Genomic_DNA"/>
</dbReference>
<dbReference type="PANTHER" id="PTHR45138">
    <property type="entry name" value="REGULATORY COMPONENTS OF SENSORY TRANSDUCTION SYSTEM"/>
    <property type="match status" value="1"/>
</dbReference>
<dbReference type="Pfam" id="PF00990">
    <property type="entry name" value="GGDEF"/>
    <property type="match status" value="1"/>
</dbReference>
<sequence length="383" mass="41605">MTDIAQSGRVTATPLSLSQAAPGDRRTSRLMSAVRGLFGGEQDDEARARTDPPSSPRDLYERIGTFLFNNQLDPLPTHYELAHAYISGSNRRLAFAVDRAIERDGILRDEVAEAILAETRTDMSAAALHKLIDEAQVGLATVAGVVKQSGADAQAYGEALEDKVAGLAAQEDVSQSVSALVFLTRAMIEKTRAAEHELRQAGKKMAALRSSLVEARRQADSDQLTGLANRRAFEALLARSVTEAKASQKPLSLAFCDIDNFKLINDKHGHEVGDRVLQFVARLLGEISNDKCHVARHGGEEFVMLFENIAAEKAFEIVEEARRSLAARRLAAKDSGEPLGQITFSAGVAQLTADDAKGRDMLRRADEALYRAKRAGRDQVIVA</sequence>
<dbReference type="InterPro" id="IPR000160">
    <property type="entry name" value="GGDEF_dom"/>
</dbReference>
<dbReference type="InterPro" id="IPR029787">
    <property type="entry name" value="Nucleotide_cyclase"/>
</dbReference>
<dbReference type="Proteomes" id="UP000249066">
    <property type="component" value="Unassembled WGS sequence"/>
</dbReference>
<protein>
    <recommendedName>
        <fullName evidence="1">diguanylate cyclase</fullName>
        <ecNumber evidence="1">2.7.7.65</ecNumber>
    </recommendedName>
</protein>
<dbReference type="SMART" id="SM00267">
    <property type="entry name" value="GGDEF"/>
    <property type="match status" value="1"/>
</dbReference>
<dbReference type="GO" id="GO:0052621">
    <property type="term" value="F:diguanylate cyclase activity"/>
    <property type="evidence" value="ECO:0007669"/>
    <property type="project" value="UniProtKB-EC"/>
</dbReference>
<dbReference type="CDD" id="cd01949">
    <property type="entry name" value="GGDEF"/>
    <property type="match status" value="1"/>
</dbReference>
<evidence type="ECO:0000256" key="1">
    <source>
        <dbReference type="ARBA" id="ARBA00012528"/>
    </source>
</evidence>
<feature type="domain" description="GGDEF" evidence="4">
    <location>
        <begin position="249"/>
        <end position="383"/>
    </location>
</feature>
<organism evidence="5 6">
    <name type="scientific">Sphingomonas sanxanigenens</name>
    <dbReference type="NCBI Taxonomy" id="397260"/>
    <lineage>
        <taxon>Bacteria</taxon>
        <taxon>Pseudomonadati</taxon>
        <taxon>Pseudomonadota</taxon>
        <taxon>Alphaproteobacteria</taxon>
        <taxon>Sphingomonadales</taxon>
        <taxon>Sphingomonadaceae</taxon>
        <taxon>Sphingomonas</taxon>
    </lineage>
</organism>
<evidence type="ECO:0000259" key="4">
    <source>
        <dbReference type="PROSITE" id="PS50887"/>
    </source>
</evidence>
<dbReference type="SUPFAM" id="SSF55073">
    <property type="entry name" value="Nucleotide cyclase"/>
    <property type="match status" value="1"/>
</dbReference>
<dbReference type="InterPro" id="IPR050469">
    <property type="entry name" value="Diguanylate_Cyclase"/>
</dbReference>
<feature type="compositionally biased region" description="Polar residues" evidence="3">
    <location>
        <begin position="1"/>
        <end position="19"/>
    </location>
</feature>